<protein>
    <submittedName>
        <fullName evidence="5">TRAP transporter substrate-binding protein DctP</fullName>
    </submittedName>
</protein>
<proteinExistence type="predicted"/>
<feature type="signal peptide" evidence="4">
    <location>
        <begin position="1"/>
        <end position="23"/>
    </location>
</feature>
<dbReference type="Proteomes" id="UP000663629">
    <property type="component" value="Chromosome 2"/>
</dbReference>
<dbReference type="SUPFAM" id="SSF53850">
    <property type="entry name" value="Periplasmic binding protein-like II"/>
    <property type="match status" value="1"/>
</dbReference>
<accession>A0ABX7JLY4</accession>
<keyword evidence="6" id="KW-1185">Reference proteome</keyword>
<organism evidence="5 6">
    <name type="scientific">Paracoccus methylovorus</name>
    <dbReference type="NCBI Taxonomy" id="2812658"/>
    <lineage>
        <taxon>Bacteria</taxon>
        <taxon>Pseudomonadati</taxon>
        <taxon>Pseudomonadota</taxon>
        <taxon>Alphaproteobacteria</taxon>
        <taxon>Rhodobacterales</taxon>
        <taxon>Paracoccaceae</taxon>
        <taxon>Paracoccus</taxon>
    </lineage>
</organism>
<keyword evidence="3" id="KW-0574">Periplasm</keyword>
<dbReference type="RefSeq" id="WP_205295912.1">
    <property type="nucleotide sequence ID" value="NZ_CP070371.1"/>
</dbReference>
<dbReference type="Pfam" id="PF03480">
    <property type="entry name" value="DctP"/>
    <property type="match status" value="1"/>
</dbReference>
<gene>
    <name evidence="5" type="primary">dctP</name>
    <name evidence="5" type="ORF">JWJ88_18530</name>
</gene>
<evidence type="ECO:0000256" key="2">
    <source>
        <dbReference type="ARBA" id="ARBA00022729"/>
    </source>
</evidence>
<dbReference type="PANTHER" id="PTHR33376:SF4">
    <property type="entry name" value="SIALIC ACID-BINDING PERIPLASMIC PROTEIN SIAP"/>
    <property type="match status" value="1"/>
</dbReference>
<evidence type="ECO:0000313" key="5">
    <source>
        <dbReference type="EMBL" id="QRZ14946.1"/>
    </source>
</evidence>
<dbReference type="Gene3D" id="3.40.190.170">
    <property type="entry name" value="Bacterial extracellular solute-binding protein, family 7"/>
    <property type="match status" value="1"/>
</dbReference>
<dbReference type="PANTHER" id="PTHR33376">
    <property type="match status" value="1"/>
</dbReference>
<comment type="subcellular location">
    <subcellularLocation>
        <location evidence="1">Periplasm</location>
    </subcellularLocation>
</comment>
<reference evidence="5 6" key="1">
    <citation type="submission" date="2021-02" db="EMBL/GenBank/DDBJ databases">
        <title>Paracoccus methylovroum sp.nov., a new methanol and methylamine utilizing methylotrophic denitrifer.</title>
        <authorList>
            <person name="Timsy T."/>
            <person name="Behrendt U."/>
            <person name="Ulrich A."/>
            <person name="Spanner T."/>
            <person name="Foesel B.U."/>
            <person name="Horn M.A."/>
            <person name="Kolb S."/>
        </authorList>
    </citation>
    <scope>NUCLEOTIDE SEQUENCE [LARGE SCALE GENOMIC DNA]</scope>
    <source>
        <strain evidence="5 6">H4-D09</strain>
    </source>
</reference>
<dbReference type="NCBIfam" id="NF037995">
    <property type="entry name" value="TRAP_S1"/>
    <property type="match status" value="1"/>
</dbReference>
<evidence type="ECO:0000256" key="3">
    <source>
        <dbReference type="ARBA" id="ARBA00022764"/>
    </source>
</evidence>
<keyword evidence="2 4" id="KW-0732">Signal</keyword>
<sequence>MRKSMFRIIAGAIVCAGGSVVTAAEFEWKMFTIYDVAGNQTAWARGFAEDVSKSTDGRLNIRVFSGSEMPYKGVDVYRALSRHQIEIGHSPTGFIASDLPVVGAMAMPFVCTDPQKFFDTALPKVRPMMDEAISEKFRSTPIIHWIMPGQQIWSVPPIHTLDDLQGKKIRTWNREQVETLDSFGASSVSIATVELTQALQLGTVDGAITAAINANNWHWTQILKNAYMFNITLSHEVISVNNDALAELPEDVRAAFLEAAARWEVKFREEVAKLDEHAREQLTADGMILTEPSAEDAATLREQTMGIADAWAQANGDVAAQILTGLREGCN</sequence>
<name>A0ABX7JLY4_9RHOB</name>
<evidence type="ECO:0000256" key="4">
    <source>
        <dbReference type="SAM" id="SignalP"/>
    </source>
</evidence>
<dbReference type="InterPro" id="IPR038404">
    <property type="entry name" value="TRAP_DctP_sf"/>
</dbReference>
<feature type="chain" id="PRO_5045973172" evidence="4">
    <location>
        <begin position="24"/>
        <end position="331"/>
    </location>
</feature>
<evidence type="ECO:0000313" key="6">
    <source>
        <dbReference type="Proteomes" id="UP000663629"/>
    </source>
</evidence>
<dbReference type="EMBL" id="CP070371">
    <property type="protein sequence ID" value="QRZ14946.1"/>
    <property type="molecule type" value="Genomic_DNA"/>
</dbReference>
<evidence type="ECO:0000256" key="1">
    <source>
        <dbReference type="ARBA" id="ARBA00004418"/>
    </source>
</evidence>
<dbReference type="InterPro" id="IPR018389">
    <property type="entry name" value="DctP_fam"/>
</dbReference>